<dbReference type="CDD" id="cd07938">
    <property type="entry name" value="DRE_TIM_HMGL"/>
    <property type="match status" value="1"/>
</dbReference>
<dbReference type="InterPro" id="IPR013785">
    <property type="entry name" value="Aldolase_TIM"/>
</dbReference>
<keyword evidence="5" id="KW-0456">Lyase</keyword>
<protein>
    <recommendedName>
        <fullName evidence="3">hydroxymethylglutaryl-CoA lyase</fullName>
        <ecNumber evidence="3">4.1.3.4</ecNumber>
    </recommendedName>
</protein>
<evidence type="ECO:0000256" key="4">
    <source>
        <dbReference type="ARBA" id="ARBA00022723"/>
    </source>
</evidence>
<organism evidence="8">
    <name type="scientific">Oryza punctata</name>
    <name type="common">Red rice</name>
    <dbReference type="NCBI Taxonomy" id="4537"/>
    <lineage>
        <taxon>Eukaryota</taxon>
        <taxon>Viridiplantae</taxon>
        <taxon>Streptophyta</taxon>
        <taxon>Embryophyta</taxon>
        <taxon>Tracheophyta</taxon>
        <taxon>Spermatophyta</taxon>
        <taxon>Magnoliopsida</taxon>
        <taxon>Liliopsida</taxon>
        <taxon>Poales</taxon>
        <taxon>Poaceae</taxon>
        <taxon>BOP clade</taxon>
        <taxon>Oryzoideae</taxon>
        <taxon>Oryzeae</taxon>
        <taxon>Oryzinae</taxon>
        <taxon>Oryza</taxon>
    </lineage>
</organism>
<evidence type="ECO:0000256" key="2">
    <source>
        <dbReference type="ARBA" id="ARBA00009405"/>
    </source>
</evidence>
<sequence>MSSLEEPLGLGDLPKLSINRLERFSPSACRASVDDGNTNNYKHRNGGNNQTIFHNSAHSWHMQGQYTDSSCNGVDMEFRALPRKVLWELPRFVKIVEVGPRDGLQNEKNTVPTSVKIELIHKLVASGLSVVEATSFVSPKWVPQLADAKDVVEGIRHVPDVRFPVLTPNLRGFEAALAAGAKEVAVFASASESFSKSNLNCTIKESLVRYRDVVTSAKKHGIRIRGYVSCVVGCPVEGAIHPSKVSYVAKELYDMGCSEISLGDTIGVGTPGSVLAMLEAVMSFVPVDNLAVHFHDTYGQALANILVSLQLGINIVDSSVSGLGGCPYAKGATGNVATEDVVYMLHGLGIETNVDLNKLMDAGDYISKHLGRQSGSKTTTALRKLTT</sequence>
<accession>A0A0E0MJC6</accession>
<dbReference type="Proteomes" id="UP000026962">
    <property type="component" value="Chromosome 12"/>
</dbReference>
<evidence type="ECO:0000313" key="9">
    <source>
        <dbReference type="Proteomes" id="UP000026962"/>
    </source>
</evidence>
<dbReference type="EnsemblPlants" id="OPUNC12G02020.2">
    <property type="protein sequence ID" value="OPUNC12G02020.2"/>
    <property type="gene ID" value="OPUNC12G02020"/>
</dbReference>
<dbReference type="SUPFAM" id="SSF51569">
    <property type="entry name" value="Aldolase"/>
    <property type="match status" value="1"/>
</dbReference>
<evidence type="ECO:0000256" key="3">
    <source>
        <dbReference type="ARBA" id="ARBA00012910"/>
    </source>
</evidence>
<dbReference type="InterPro" id="IPR043594">
    <property type="entry name" value="HMGL"/>
</dbReference>
<dbReference type="EnsemblPlants" id="OPUNC12G02020.1">
    <property type="protein sequence ID" value="OPUNC12G02020.1"/>
    <property type="gene ID" value="OPUNC12G02020"/>
</dbReference>
<feature type="domain" description="Pyruvate carboxyltransferase" evidence="7">
    <location>
        <begin position="93"/>
        <end position="360"/>
    </location>
</feature>
<evidence type="ECO:0000259" key="7">
    <source>
        <dbReference type="PROSITE" id="PS50991"/>
    </source>
</evidence>
<comment type="similarity">
    <text evidence="2">Belongs to the HMG-CoA lyase family.</text>
</comment>
<dbReference type="GO" id="GO:0004419">
    <property type="term" value="F:hydroxymethylglutaryl-CoA lyase activity"/>
    <property type="evidence" value="ECO:0007669"/>
    <property type="project" value="UniProtKB-EC"/>
</dbReference>
<dbReference type="NCBIfam" id="NF004283">
    <property type="entry name" value="PRK05692.1"/>
    <property type="match status" value="1"/>
</dbReference>
<dbReference type="Gene3D" id="3.20.20.70">
    <property type="entry name" value="Aldolase class I"/>
    <property type="match status" value="1"/>
</dbReference>
<proteinExistence type="inferred from homology"/>
<dbReference type="Gramene" id="OPUNC12G02020.2">
    <property type="protein sequence ID" value="OPUNC12G02020.2"/>
    <property type="gene ID" value="OPUNC12G02020"/>
</dbReference>
<dbReference type="GO" id="GO:0046872">
    <property type="term" value="F:metal ion binding"/>
    <property type="evidence" value="ECO:0007669"/>
    <property type="project" value="UniProtKB-KW"/>
</dbReference>
<dbReference type="HOGENOM" id="CLU_022138_1_0_1"/>
<dbReference type="FunFam" id="3.20.20.70:FF:000038">
    <property type="entry name" value="Hydroxymethylglutaryl-CoA lyase, mitochondrial"/>
    <property type="match status" value="1"/>
</dbReference>
<evidence type="ECO:0000256" key="6">
    <source>
        <dbReference type="ARBA" id="ARBA00049877"/>
    </source>
</evidence>
<reference evidence="8" key="1">
    <citation type="submission" date="2015-04" db="UniProtKB">
        <authorList>
            <consortium name="EnsemblPlants"/>
        </authorList>
    </citation>
    <scope>IDENTIFICATION</scope>
</reference>
<comment type="catalytic activity">
    <reaction evidence="6">
        <text>(3S)-3-hydroxy-3-methylglutaryl-CoA = acetoacetate + acetyl-CoA</text>
        <dbReference type="Rhea" id="RHEA:24404"/>
        <dbReference type="ChEBI" id="CHEBI:13705"/>
        <dbReference type="ChEBI" id="CHEBI:43074"/>
        <dbReference type="ChEBI" id="CHEBI:57288"/>
        <dbReference type="EC" id="4.1.3.4"/>
    </reaction>
</comment>
<dbReference type="STRING" id="4537.A0A0E0MJC6"/>
<dbReference type="eggNOG" id="KOG2368">
    <property type="taxonomic scope" value="Eukaryota"/>
</dbReference>
<dbReference type="GO" id="GO:0006552">
    <property type="term" value="P:L-leucine catabolic process"/>
    <property type="evidence" value="ECO:0007669"/>
    <property type="project" value="TreeGrafter"/>
</dbReference>
<dbReference type="EC" id="4.1.3.4" evidence="3"/>
<dbReference type="OMA" id="GVANVWE"/>
<dbReference type="PROSITE" id="PS50991">
    <property type="entry name" value="PYR_CT"/>
    <property type="match status" value="1"/>
</dbReference>
<dbReference type="AlphaFoldDB" id="A0A0E0MJC6"/>
<keyword evidence="4" id="KW-0479">Metal-binding</keyword>
<dbReference type="PANTHER" id="PTHR42738">
    <property type="entry name" value="HYDROXYMETHYLGLUTARYL-COA LYASE"/>
    <property type="match status" value="1"/>
</dbReference>
<dbReference type="Gramene" id="OPUNC12G02020.1">
    <property type="protein sequence ID" value="OPUNC12G02020.1"/>
    <property type="gene ID" value="OPUNC12G02020"/>
</dbReference>
<evidence type="ECO:0000256" key="1">
    <source>
        <dbReference type="ARBA" id="ARBA00005143"/>
    </source>
</evidence>
<reference evidence="8" key="2">
    <citation type="submission" date="2018-05" db="EMBL/GenBank/DDBJ databases">
        <title>OpunRS2 (Oryza punctata Reference Sequence Version 2).</title>
        <authorList>
            <person name="Zhang J."/>
            <person name="Kudrna D."/>
            <person name="Lee S."/>
            <person name="Talag J."/>
            <person name="Welchert J."/>
            <person name="Wing R.A."/>
        </authorList>
    </citation>
    <scope>NUCLEOTIDE SEQUENCE [LARGE SCALE GENOMIC DNA]</scope>
</reference>
<dbReference type="Pfam" id="PF00682">
    <property type="entry name" value="HMGL-like"/>
    <property type="match status" value="1"/>
</dbReference>
<evidence type="ECO:0000313" key="8">
    <source>
        <dbReference type="EnsemblPlants" id="OPUNC12G02020.1"/>
    </source>
</evidence>
<dbReference type="InterPro" id="IPR000891">
    <property type="entry name" value="PYR_CT"/>
</dbReference>
<evidence type="ECO:0000256" key="5">
    <source>
        <dbReference type="ARBA" id="ARBA00023239"/>
    </source>
</evidence>
<comment type="pathway">
    <text evidence="1">Metabolic intermediate metabolism; (S)-3-hydroxy-3-methylglutaryl-CoA degradation; acetoacetate from (S)-3-hydroxy-3-methylglutaryl-CoA: step 1/1.</text>
</comment>
<keyword evidence="9" id="KW-1185">Reference proteome</keyword>
<dbReference type="PANTHER" id="PTHR42738:SF13">
    <property type="entry name" value="HYDROXYMETHYLGLUTARYL-COA LYASE"/>
    <property type="match status" value="1"/>
</dbReference>
<dbReference type="GO" id="GO:0046951">
    <property type="term" value="P:ketone body biosynthetic process"/>
    <property type="evidence" value="ECO:0007669"/>
    <property type="project" value="TreeGrafter"/>
</dbReference>
<dbReference type="UniPathway" id="UPA00896">
    <property type="reaction ID" value="UER00863"/>
</dbReference>
<name>A0A0E0MJC6_ORYPU</name>